<name>A0ABT5F905_9BACT</name>
<keyword evidence="2" id="KW-0812">Transmembrane</keyword>
<sequence>MILSRFWYLALAILLGVSAFTLMLAAQMYNRSGLRAMSDSLAADSSAVGWYLKDDARNRSSALIPIALAPELRGQLAKSTPEAKPSREIRDEAKKALKKLDGEVPADLKFDALWAVDGNGRVIASVGIEHAEDWELGGYPVVADALHGWIRDDAWVWKGRIYRVVSRPVEAEVNGEPVGAVIGVKIVDDKFAQGVSKRTGAAVGFYADGARVASWAPEGFDKANLDQITQDLMQLENNKDYQEKGRSEPRVIAAHLGVVYARMPGEAWDLGAGYAVGRLAVAVDSPLDFLNKADDTDKKNVPTIFVIVAILGLAGVGVFFSVLEHTQPLATFSKEAIRLAKGEVDVLAPSKFRGAYKKIASDLNDGIDKIAAKGGAPRRAADLEQVLGPIPAAPTMSAFAVPGPGETSSTAIPVPNSAPAAKPLPKALPKPKPRPGSTTQDPVESVPEPEPEAAPAPAAAPPPLPKAAAAEPAAPAAEGDEVDELTEWQKVYEEFVAMKQQCGEQTAGMTFDKFKSTLQRNKDALVQRHGVTRVKFTVYAKEGKAALKASPVNK</sequence>
<feature type="region of interest" description="Disordered" evidence="1">
    <location>
        <begin position="398"/>
        <end position="484"/>
    </location>
</feature>
<evidence type="ECO:0000313" key="4">
    <source>
        <dbReference type="Proteomes" id="UP001221411"/>
    </source>
</evidence>
<proteinExistence type="predicted"/>
<feature type="compositionally biased region" description="Low complexity" evidence="1">
    <location>
        <begin position="466"/>
        <end position="477"/>
    </location>
</feature>
<dbReference type="EMBL" id="JAQNDO010000001">
    <property type="protein sequence ID" value="MDC0749898.1"/>
    <property type="molecule type" value="Genomic_DNA"/>
</dbReference>
<gene>
    <name evidence="3" type="ORF">POL67_51700</name>
</gene>
<dbReference type="InterPro" id="IPR048134">
    <property type="entry name" value="MXAN_5187-like"/>
</dbReference>
<accession>A0ABT5F905</accession>
<dbReference type="NCBIfam" id="NF041621">
    <property type="entry name" value="MXAN_5187_C_dom"/>
    <property type="match status" value="1"/>
</dbReference>
<dbReference type="NCBIfam" id="NF041620">
    <property type="entry name" value="MXAN_5187_fam"/>
    <property type="match status" value="1"/>
</dbReference>
<feature type="transmembrane region" description="Helical" evidence="2">
    <location>
        <begin position="301"/>
        <end position="323"/>
    </location>
</feature>
<evidence type="ECO:0000256" key="1">
    <source>
        <dbReference type="SAM" id="MobiDB-lite"/>
    </source>
</evidence>
<keyword evidence="4" id="KW-1185">Reference proteome</keyword>
<evidence type="ECO:0000256" key="2">
    <source>
        <dbReference type="SAM" id="Phobius"/>
    </source>
</evidence>
<feature type="transmembrane region" description="Helical" evidence="2">
    <location>
        <begin position="6"/>
        <end position="26"/>
    </location>
</feature>
<evidence type="ECO:0000313" key="3">
    <source>
        <dbReference type="EMBL" id="MDC0749898.1"/>
    </source>
</evidence>
<feature type="compositionally biased region" description="Pro residues" evidence="1">
    <location>
        <begin position="452"/>
        <end position="465"/>
    </location>
</feature>
<reference evidence="3 4" key="1">
    <citation type="submission" date="2022-11" db="EMBL/GenBank/DDBJ databases">
        <title>Minimal conservation of predation-associated metabolite biosynthetic gene clusters underscores biosynthetic potential of Myxococcota including descriptions for ten novel species: Archangium lansinium sp. nov., Myxococcus landrumus sp. nov., Nannocystis bai.</title>
        <authorList>
            <person name="Ahearne A."/>
            <person name="Stevens C."/>
            <person name="Dowd S."/>
        </authorList>
    </citation>
    <scope>NUCLEOTIDE SEQUENCE [LARGE SCALE GENOMIC DNA]</scope>
    <source>
        <strain evidence="3 4">RJM3</strain>
    </source>
</reference>
<comment type="caution">
    <text evidence="3">The sequence shown here is derived from an EMBL/GenBank/DDBJ whole genome shotgun (WGS) entry which is preliminary data.</text>
</comment>
<feature type="compositionally biased region" description="Low complexity" evidence="1">
    <location>
        <begin position="418"/>
        <end position="427"/>
    </location>
</feature>
<organism evidence="3 4">
    <name type="scientific">Polyangium mundeleinium</name>
    <dbReference type="NCBI Taxonomy" id="2995306"/>
    <lineage>
        <taxon>Bacteria</taxon>
        <taxon>Pseudomonadati</taxon>
        <taxon>Myxococcota</taxon>
        <taxon>Polyangia</taxon>
        <taxon>Polyangiales</taxon>
        <taxon>Polyangiaceae</taxon>
        <taxon>Polyangium</taxon>
    </lineage>
</organism>
<evidence type="ECO:0008006" key="5">
    <source>
        <dbReference type="Google" id="ProtNLM"/>
    </source>
</evidence>
<keyword evidence="2" id="KW-0472">Membrane</keyword>
<keyword evidence="2" id="KW-1133">Transmembrane helix</keyword>
<dbReference type="Proteomes" id="UP001221411">
    <property type="component" value="Unassembled WGS sequence"/>
</dbReference>
<protein>
    <recommendedName>
        <fullName evidence="5">Double Cache domain-containing protein</fullName>
    </recommendedName>
</protein>
<dbReference type="RefSeq" id="WP_271930308.1">
    <property type="nucleotide sequence ID" value="NZ_JAQNDO010000001.1"/>
</dbReference>